<accession>A0A9P8TBD8</accession>
<gene>
    <name evidence="2" type="ORF">WICMUC_004400</name>
</gene>
<organism evidence="2 3">
    <name type="scientific">Wickerhamomyces mucosus</name>
    <dbReference type="NCBI Taxonomy" id="1378264"/>
    <lineage>
        <taxon>Eukaryota</taxon>
        <taxon>Fungi</taxon>
        <taxon>Dikarya</taxon>
        <taxon>Ascomycota</taxon>
        <taxon>Saccharomycotina</taxon>
        <taxon>Saccharomycetes</taxon>
        <taxon>Phaffomycetales</taxon>
        <taxon>Wickerhamomycetaceae</taxon>
        <taxon>Wickerhamomyces</taxon>
    </lineage>
</organism>
<sequence>MYLDSVHPAVLCVYLQKAWVQGCKQQHAPTSRCLKGQHFTAETKQTTRSQGGLPRTQEGEVRQVDHWATSLSLLDQRWPRVVERGQRGHKL</sequence>
<evidence type="ECO:0000313" key="3">
    <source>
        <dbReference type="Proteomes" id="UP000769528"/>
    </source>
</evidence>
<dbReference type="Proteomes" id="UP000769528">
    <property type="component" value="Unassembled WGS sequence"/>
</dbReference>
<dbReference type="AlphaFoldDB" id="A0A9P8TBD8"/>
<feature type="region of interest" description="Disordered" evidence="1">
    <location>
        <begin position="41"/>
        <end position="61"/>
    </location>
</feature>
<protein>
    <submittedName>
        <fullName evidence="2">Uncharacterized protein</fullName>
    </submittedName>
</protein>
<evidence type="ECO:0000256" key="1">
    <source>
        <dbReference type="SAM" id="MobiDB-lite"/>
    </source>
</evidence>
<comment type="caution">
    <text evidence="2">The sequence shown here is derived from an EMBL/GenBank/DDBJ whole genome shotgun (WGS) entry which is preliminary data.</text>
</comment>
<evidence type="ECO:0000313" key="2">
    <source>
        <dbReference type="EMBL" id="KAH3672305.1"/>
    </source>
</evidence>
<keyword evidence="3" id="KW-1185">Reference proteome</keyword>
<reference evidence="2" key="2">
    <citation type="submission" date="2021-01" db="EMBL/GenBank/DDBJ databases">
        <authorList>
            <person name="Schikora-Tamarit M.A."/>
        </authorList>
    </citation>
    <scope>NUCLEOTIDE SEQUENCE</scope>
    <source>
        <strain evidence="2">CBS6341</strain>
    </source>
</reference>
<dbReference type="EMBL" id="JAEUBF010001168">
    <property type="protein sequence ID" value="KAH3672305.1"/>
    <property type="molecule type" value="Genomic_DNA"/>
</dbReference>
<reference evidence="2" key="1">
    <citation type="journal article" date="2021" name="Open Biol.">
        <title>Shared evolutionary footprints suggest mitochondrial oxidative damage underlies multiple complex I losses in fungi.</title>
        <authorList>
            <person name="Schikora-Tamarit M.A."/>
            <person name="Marcet-Houben M."/>
            <person name="Nosek J."/>
            <person name="Gabaldon T."/>
        </authorList>
    </citation>
    <scope>NUCLEOTIDE SEQUENCE</scope>
    <source>
        <strain evidence="2">CBS6341</strain>
    </source>
</reference>
<name>A0A9P8TBD8_9ASCO</name>
<feature type="compositionally biased region" description="Polar residues" evidence="1">
    <location>
        <begin position="41"/>
        <end position="50"/>
    </location>
</feature>
<proteinExistence type="predicted"/>